<name>A0A0F9PBN7_9ZZZZ</name>
<comment type="caution">
    <text evidence="2">The sequence shown here is derived from an EMBL/GenBank/DDBJ whole genome shotgun (WGS) entry which is preliminary data.</text>
</comment>
<organism evidence="2">
    <name type="scientific">marine sediment metagenome</name>
    <dbReference type="NCBI Taxonomy" id="412755"/>
    <lineage>
        <taxon>unclassified sequences</taxon>
        <taxon>metagenomes</taxon>
        <taxon>ecological metagenomes</taxon>
    </lineage>
</organism>
<dbReference type="AlphaFoldDB" id="A0A0F9PBN7"/>
<accession>A0A0F9PBN7</accession>
<proteinExistence type="predicted"/>
<gene>
    <name evidence="2" type="ORF">LCGC14_0920270</name>
</gene>
<feature type="compositionally biased region" description="Basic and acidic residues" evidence="1">
    <location>
        <begin position="83"/>
        <end position="97"/>
    </location>
</feature>
<evidence type="ECO:0000313" key="2">
    <source>
        <dbReference type="EMBL" id="KKN21932.1"/>
    </source>
</evidence>
<evidence type="ECO:0000256" key="1">
    <source>
        <dbReference type="SAM" id="MobiDB-lite"/>
    </source>
</evidence>
<reference evidence="2" key="1">
    <citation type="journal article" date="2015" name="Nature">
        <title>Complex archaea that bridge the gap between prokaryotes and eukaryotes.</title>
        <authorList>
            <person name="Spang A."/>
            <person name="Saw J.H."/>
            <person name="Jorgensen S.L."/>
            <person name="Zaremba-Niedzwiedzka K."/>
            <person name="Martijn J."/>
            <person name="Lind A.E."/>
            <person name="van Eijk R."/>
            <person name="Schleper C."/>
            <person name="Guy L."/>
            <person name="Ettema T.J."/>
        </authorList>
    </citation>
    <scope>NUCLEOTIDE SEQUENCE</scope>
</reference>
<feature type="region of interest" description="Disordered" evidence="1">
    <location>
        <begin position="81"/>
        <end position="111"/>
    </location>
</feature>
<feature type="compositionally biased region" description="Polar residues" evidence="1">
    <location>
        <begin position="98"/>
        <end position="111"/>
    </location>
</feature>
<sequence>MKSKLSYNYPLHSSFEKYTHDDYYRKEFEQPFFNETAQGKIDSLNADIIRMQFQLDTLKAEQIKDKKEILRRKSENANVLRRLNKEEVKAKKLDKKNSPNGLQNNKIRPLV</sequence>
<dbReference type="EMBL" id="LAZR01003106">
    <property type="protein sequence ID" value="KKN21932.1"/>
    <property type="molecule type" value="Genomic_DNA"/>
</dbReference>
<protein>
    <submittedName>
        <fullName evidence="2">Uncharacterized protein</fullName>
    </submittedName>
</protein>